<gene>
    <name evidence="1" type="ORF">PCOR1329_LOCUS30690</name>
</gene>
<dbReference type="Proteomes" id="UP001189429">
    <property type="component" value="Unassembled WGS sequence"/>
</dbReference>
<keyword evidence="2" id="KW-1185">Reference proteome</keyword>
<comment type="caution">
    <text evidence="1">The sequence shown here is derived from an EMBL/GenBank/DDBJ whole genome shotgun (WGS) entry which is preliminary data.</text>
</comment>
<reference evidence="1" key="1">
    <citation type="submission" date="2023-10" db="EMBL/GenBank/DDBJ databases">
        <authorList>
            <person name="Chen Y."/>
            <person name="Shah S."/>
            <person name="Dougan E. K."/>
            <person name="Thang M."/>
            <person name="Chan C."/>
        </authorList>
    </citation>
    <scope>NUCLEOTIDE SEQUENCE [LARGE SCALE GENOMIC DNA]</scope>
</reference>
<sequence>MKVARLRAAFRASYGKLNPSEGAEVDPVKLADLFDPEDRAVRAAGCDLSAYASARLQEICASMRLEPEVAFADPEVQAVLAQFARAAPIFSAAVQAYCRSGLSEGDILLRAVEDWSLDAEAMRSALLGALGAADESFLRQTGLPARTARQLRLRERLAWRIDECVMRLRGRVATELELRPDAASSPPVLAWVWRLGRWAAPQIKDRGPCAAPA</sequence>
<organism evidence="1 2">
    <name type="scientific">Prorocentrum cordatum</name>
    <dbReference type="NCBI Taxonomy" id="2364126"/>
    <lineage>
        <taxon>Eukaryota</taxon>
        <taxon>Sar</taxon>
        <taxon>Alveolata</taxon>
        <taxon>Dinophyceae</taxon>
        <taxon>Prorocentrales</taxon>
        <taxon>Prorocentraceae</taxon>
        <taxon>Prorocentrum</taxon>
    </lineage>
</organism>
<dbReference type="EMBL" id="CAUYUJ010011880">
    <property type="protein sequence ID" value="CAK0832763.1"/>
    <property type="molecule type" value="Genomic_DNA"/>
</dbReference>
<proteinExistence type="predicted"/>
<evidence type="ECO:0000313" key="2">
    <source>
        <dbReference type="Proteomes" id="UP001189429"/>
    </source>
</evidence>
<accession>A0ABN9SLT7</accession>
<evidence type="ECO:0000313" key="1">
    <source>
        <dbReference type="EMBL" id="CAK0832763.1"/>
    </source>
</evidence>
<protein>
    <submittedName>
        <fullName evidence="1">Uncharacterized protein</fullName>
    </submittedName>
</protein>
<name>A0ABN9SLT7_9DINO</name>